<name>A0ABR3M6P0_9TELE</name>
<dbReference type="InterPro" id="IPR036028">
    <property type="entry name" value="SH3-like_dom_sf"/>
</dbReference>
<sequence>MEDNRDLTKTLSMALKSGEERLKEMEAEMALFEQEVLGGSVASTVVEAVPVALAMPAMPMVRPIIGTNTYREVQQSLEARAATLVGPPPTFVGPAMPAVAPPPMMRPAFVPHVLQRPGGQRMPVMRGPPPQGMIAPPLPRPPPPPPMMMAPPMSGPPQPPMAPVGPPMGPMPPVGGMNPMTSAPPRPLPQDPPKISPSVIQAAPTVYTAPPAPKRMDLKSQKQARMEELSALVAEQQAAVMAAGLLDSKKEAVSDDSVIGPSMPEPEPAHVEPPDTSTEDKKKGKQEKVKKCIRVAAGVSWEDTSLLEWDTDDFRIFCGDLGNEVNDDILARAFSRYPSFLKAKVVRDKRTGKTKGYGFVSFKDPNDYVRAMREMNGRYVGSRPIKLRKSSWKDRNLEVVLSGPQWVRKCAMFVRAMSLADMSGFLPRGEQLAIKARSTDNLDSSGEPGTRSVGTTANLKGKMSKRLSVVKGHFPKLVDCAHFHYENVDFGSIELQFANDQSDASWTSGSAKDLVFLVQVSCQGKTWMVRRSYEEFRTLDAHLHQCIYDRRYSQLLALPALCEIGDRVEIFTPLLSEYLNRLSMIVDNKLNCGPVLSWMEIDNHGNRFLLKEEASLNVPAIAAAHVIKRYTAQASDEISIEVGDILSVIDMPPKEDTTWWRGKHGFQVGFFPSECVELINEKLPQSVSAPVNKQEVDAVGSKPGVTNSTGPSSPTSVSKKHGKLMGFLRTFMKSRPTKQKLKQRGILKERVFGCDLGEHLLNSGQD</sequence>
<keyword evidence="3 7" id="KW-0728">SH3 domain</keyword>
<dbReference type="SUPFAM" id="SSF64268">
    <property type="entry name" value="PX domain"/>
    <property type="match status" value="1"/>
</dbReference>
<feature type="compositionally biased region" description="Polar residues" evidence="9">
    <location>
        <begin position="704"/>
        <end position="717"/>
    </location>
</feature>
<dbReference type="SMART" id="SM00326">
    <property type="entry name" value="SH3"/>
    <property type="match status" value="1"/>
</dbReference>
<organism evidence="12 13">
    <name type="scientific">Cirrhinus molitorella</name>
    <name type="common">mud carp</name>
    <dbReference type="NCBI Taxonomy" id="172907"/>
    <lineage>
        <taxon>Eukaryota</taxon>
        <taxon>Metazoa</taxon>
        <taxon>Chordata</taxon>
        <taxon>Craniata</taxon>
        <taxon>Vertebrata</taxon>
        <taxon>Euteleostomi</taxon>
        <taxon>Actinopterygii</taxon>
        <taxon>Neopterygii</taxon>
        <taxon>Teleostei</taxon>
        <taxon>Ostariophysi</taxon>
        <taxon>Cypriniformes</taxon>
        <taxon>Cyprinidae</taxon>
        <taxon>Labeoninae</taxon>
        <taxon>Labeonini</taxon>
        <taxon>Cirrhinus</taxon>
    </lineage>
</organism>
<dbReference type="InterPro" id="IPR000504">
    <property type="entry name" value="RRM_dom"/>
</dbReference>
<dbReference type="Pfam" id="PF14604">
    <property type="entry name" value="SH3_9"/>
    <property type="match status" value="1"/>
</dbReference>
<evidence type="ECO:0000256" key="6">
    <source>
        <dbReference type="PROSITE-ProRule" id="PRU00176"/>
    </source>
</evidence>
<evidence type="ECO:0000259" key="11">
    <source>
        <dbReference type="PROSITE" id="PS50102"/>
    </source>
</evidence>
<dbReference type="SUPFAM" id="SSF54928">
    <property type="entry name" value="RNA-binding domain, RBD"/>
    <property type="match status" value="1"/>
</dbReference>
<dbReference type="CDD" id="cd07299">
    <property type="entry name" value="PX_TCGAP"/>
    <property type="match status" value="1"/>
</dbReference>
<dbReference type="InterPro" id="IPR034215">
    <property type="entry name" value="RBM42_RRM"/>
</dbReference>
<dbReference type="PROSITE" id="PS50102">
    <property type="entry name" value="RRM"/>
    <property type="match status" value="1"/>
</dbReference>
<evidence type="ECO:0000256" key="4">
    <source>
        <dbReference type="ARBA" id="ARBA00022468"/>
    </source>
</evidence>
<evidence type="ECO:0000313" key="12">
    <source>
        <dbReference type="EMBL" id="KAL1259966.1"/>
    </source>
</evidence>
<proteinExistence type="inferred from homology"/>
<feature type="region of interest" description="Disordered" evidence="9">
    <location>
        <begin position="698"/>
        <end position="720"/>
    </location>
</feature>
<protein>
    <recommendedName>
        <fullName evidence="2">RNA-binding protein 42</fullName>
    </recommendedName>
    <alternativeName>
        <fullName evidence="5">RNA-binding motif protein 42</fullName>
    </alternativeName>
</protein>
<feature type="non-terminal residue" evidence="12">
    <location>
        <position position="766"/>
    </location>
</feature>
<feature type="domain" description="SH3" evidence="10">
    <location>
        <begin position="619"/>
        <end position="681"/>
    </location>
</feature>
<keyword evidence="13" id="KW-1185">Reference proteome</keyword>
<gene>
    <name evidence="12" type="ORF">QQF64_010543</name>
</gene>
<dbReference type="Gene3D" id="2.30.30.40">
    <property type="entry name" value="SH3 Domains"/>
    <property type="match status" value="1"/>
</dbReference>
<feature type="domain" description="RRM" evidence="11">
    <location>
        <begin position="314"/>
        <end position="392"/>
    </location>
</feature>
<evidence type="ECO:0000256" key="3">
    <source>
        <dbReference type="ARBA" id="ARBA00022443"/>
    </source>
</evidence>
<keyword evidence="4" id="KW-0343">GTPase activation</keyword>
<evidence type="ECO:0000256" key="8">
    <source>
        <dbReference type="SAM" id="Coils"/>
    </source>
</evidence>
<feature type="coiled-coil region" evidence="8">
    <location>
        <begin position="8"/>
        <end position="35"/>
    </location>
</feature>
<dbReference type="Gene3D" id="3.30.1520.10">
    <property type="entry name" value="Phox-like domain"/>
    <property type="match status" value="1"/>
</dbReference>
<dbReference type="EMBL" id="JAYMGO010000016">
    <property type="protein sequence ID" value="KAL1259966.1"/>
    <property type="molecule type" value="Genomic_DNA"/>
</dbReference>
<dbReference type="PANTHER" id="PTHR15729">
    <property type="entry name" value="CDC42 GTPASE-ACTIVATING PROTEIN"/>
    <property type="match status" value="1"/>
</dbReference>
<keyword evidence="8" id="KW-0175">Coiled coil</keyword>
<dbReference type="InterPro" id="IPR035979">
    <property type="entry name" value="RBD_domain_sf"/>
</dbReference>
<comment type="caution">
    <text evidence="12">The sequence shown here is derived from an EMBL/GenBank/DDBJ whole genome shotgun (WGS) entry which is preliminary data.</text>
</comment>
<comment type="similarity">
    <text evidence="1">Belongs to the RRM RBM42 family.</text>
</comment>
<dbReference type="InterPro" id="IPR001452">
    <property type="entry name" value="SH3_domain"/>
</dbReference>
<feature type="compositionally biased region" description="Basic and acidic residues" evidence="9">
    <location>
        <begin position="267"/>
        <end position="287"/>
    </location>
</feature>
<dbReference type="PROSITE" id="PS50002">
    <property type="entry name" value="SH3"/>
    <property type="match status" value="1"/>
</dbReference>
<dbReference type="CDD" id="cd11835">
    <property type="entry name" value="SH3_ARHGAP32_33"/>
    <property type="match status" value="1"/>
</dbReference>
<feature type="region of interest" description="Disordered" evidence="9">
    <location>
        <begin position="252"/>
        <end position="287"/>
    </location>
</feature>
<dbReference type="SUPFAM" id="SSF50044">
    <property type="entry name" value="SH3-domain"/>
    <property type="match status" value="1"/>
</dbReference>
<evidence type="ECO:0000256" key="2">
    <source>
        <dbReference type="ARBA" id="ARBA00015192"/>
    </source>
</evidence>
<feature type="region of interest" description="Disordered" evidence="9">
    <location>
        <begin position="138"/>
        <end position="160"/>
    </location>
</feature>
<dbReference type="InterPro" id="IPR051576">
    <property type="entry name" value="PX-Rho_GAP"/>
</dbReference>
<evidence type="ECO:0000256" key="1">
    <source>
        <dbReference type="ARBA" id="ARBA00007408"/>
    </source>
</evidence>
<keyword evidence="6" id="KW-0694">RNA-binding</keyword>
<dbReference type="PANTHER" id="PTHR15729:SF14">
    <property type="entry name" value="RHO GTPASE-ACTIVATING PROTEIN 33 ISOFORM X1"/>
    <property type="match status" value="1"/>
</dbReference>
<dbReference type="Pfam" id="PF00076">
    <property type="entry name" value="RRM_1"/>
    <property type="match status" value="1"/>
</dbReference>
<evidence type="ECO:0000256" key="5">
    <source>
        <dbReference type="ARBA" id="ARBA00030574"/>
    </source>
</evidence>
<reference evidence="12 13" key="1">
    <citation type="submission" date="2023-09" db="EMBL/GenBank/DDBJ databases">
        <authorList>
            <person name="Wang M."/>
        </authorList>
    </citation>
    <scope>NUCLEOTIDE SEQUENCE [LARGE SCALE GENOMIC DNA]</scope>
    <source>
        <strain evidence="12">GT-2023</strain>
        <tissue evidence="12">Liver</tissue>
    </source>
</reference>
<dbReference type="CDD" id="cd12383">
    <property type="entry name" value="RRM_RBM42"/>
    <property type="match status" value="1"/>
</dbReference>
<evidence type="ECO:0000259" key="10">
    <source>
        <dbReference type="PROSITE" id="PS50002"/>
    </source>
</evidence>
<dbReference type="InterPro" id="IPR036871">
    <property type="entry name" value="PX_dom_sf"/>
</dbReference>
<dbReference type="SMART" id="SM00360">
    <property type="entry name" value="RRM"/>
    <property type="match status" value="1"/>
</dbReference>
<dbReference type="InterPro" id="IPR012677">
    <property type="entry name" value="Nucleotide-bd_a/b_plait_sf"/>
</dbReference>
<evidence type="ECO:0000256" key="9">
    <source>
        <dbReference type="SAM" id="MobiDB-lite"/>
    </source>
</evidence>
<dbReference type="Gene3D" id="3.30.70.330">
    <property type="match status" value="1"/>
</dbReference>
<dbReference type="Proteomes" id="UP001558613">
    <property type="component" value="Unassembled WGS sequence"/>
</dbReference>
<evidence type="ECO:0000313" key="13">
    <source>
        <dbReference type="Proteomes" id="UP001558613"/>
    </source>
</evidence>
<evidence type="ECO:0000256" key="7">
    <source>
        <dbReference type="PROSITE-ProRule" id="PRU00192"/>
    </source>
</evidence>
<accession>A0ABR3M6P0</accession>